<gene>
    <name evidence="1" type="ORF">I6U48_24595</name>
</gene>
<evidence type="ECO:0000313" key="1">
    <source>
        <dbReference type="EMBL" id="MBV7276076.1"/>
    </source>
</evidence>
<sequence>MNNKELKERYLNLQPSDGVNKEVLSEIEKTLNVKLPEDFCEIESFYSGGYLGGISNYSFSSNDGETNIINETIRLRNTVDLPLRYIVLSEPPESLIVMDTKNIPSIIWCDAVEVTKLNDKSFISKPDEWDSYSDYFAQLIEDEEENF</sequence>
<proteinExistence type="predicted"/>
<dbReference type="Pfam" id="PF14567">
    <property type="entry name" value="SUKH_5"/>
    <property type="match status" value="1"/>
</dbReference>
<comment type="caution">
    <text evidence="1">The sequence shown here is derived from an EMBL/GenBank/DDBJ whole genome shotgun (WGS) entry which is preliminary data.</text>
</comment>
<organism evidence="1 2">
    <name type="scientific">Clostridium thailandense</name>
    <dbReference type="NCBI Taxonomy" id="2794346"/>
    <lineage>
        <taxon>Bacteria</taxon>
        <taxon>Bacillati</taxon>
        <taxon>Bacillota</taxon>
        <taxon>Clostridia</taxon>
        <taxon>Eubacteriales</taxon>
        <taxon>Clostridiaceae</taxon>
        <taxon>Clostridium</taxon>
    </lineage>
</organism>
<keyword evidence="2" id="KW-1185">Reference proteome</keyword>
<name>A0A949U2A6_9CLOT</name>
<evidence type="ECO:0000313" key="2">
    <source>
        <dbReference type="Proteomes" id="UP000694308"/>
    </source>
</evidence>
<reference evidence="1" key="1">
    <citation type="submission" date="2020-12" db="EMBL/GenBank/DDBJ databases">
        <title>Clostridium thailandense sp. nov., a novel acetogenic bacterium isolated from peat land soil in Thailand.</title>
        <authorList>
            <person name="Chaikitkaew S."/>
            <person name="Birkeland N.K."/>
        </authorList>
    </citation>
    <scope>NUCLEOTIDE SEQUENCE</scope>
    <source>
        <strain evidence="1">PL3</strain>
    </source>
</reference>
<dbReference type="Proteomes" id="UP000694308">
    <property type="component" value="Unassembled WGS sequence"/>
</dbReference>
<dbReference type="RefSeq" id="WP_218323120.1">
    <property type="nucleotide sequence ID" value="NZ_JAEEGC010000151.1"/>
</dbReference>
<dbReference type="EMBL" id="JAEEGC010000151">
    <property type="protein sequence ID" value="MBV7276076.1"/>
    <property type="molecule type" value="Genomic_DNA"/>
</dbReference>
<accession>A0A949U2A6</accession>
<dbReference type="AlphaFoldDB" id="A0A949U2A6"/>
<protein>
    <submittedName>
        <fullName evidence="1">SMI1/KNR4 family protein</fullName>
    </submittedName>
</protein>